<name>B4NMX9_DROWI</name>
<comment type="similarity">
    <text evidence="1 5">Belongs to the importin alpha family.</text>
</comment>
<evidence type="ECO:0000256" key="5">
    <source>
        <dbReference type="PIRNR" id="PIRNR005673"/>
    </source>
</evidence>
<gene>
    <name evidence="7" type="primary">Dwil\GK23224</name>
    <name evidence="7" type="ORF">Dwil_GK23224</name>
</gene>
<sequence>MDQLDDSNDGRETRQHFVITVQLRRSRTNSDVYQYFDYEDPDEPESIWPFQFSVNEMLMALGSEDVKVQFLAVIVARKMLSRETNPPVDLMIAHDIVPVCLRFLQWVRDPMVQYEAAWALANIASGNSAQTRAVIDNGAVPILVATLKSSSVHPVEMAVWALANIAGDGALARDVVISEGVIDGILPLINDKTSQAFLRNIVWLIANLCRYKDPPASFDELKRLLPTLSDLLLNRDPKILCDACWALFYVSDDDDVSKIQAVVDTGAVPRLVTLLDRDDTNIVVPALRCLGNIVSGTDEQTDVFINSGGLPKLRNLLEHPKSSIVKEAAWTVSNITAGNPAQIHAVMRTEIFYQIYNILERGCVKAQKEAAWAVTNTTSTGTQIQISELIGKYRILVPFLKLLEAKDSNIVFIVETGLHHLFSLAEDLDRVEALGILIDDLGGLKKLRALQQHENRDVRIKAYTIIYNFIEPYPMLQSSDNSDEETDALPE</sequence>
<dbReference type="GO" id="GO:0006606">
    <property type="term" value="P:protein import into nucleus"/>
    <property type="evidence" value="ECO:0007669"/>
    <property type="project" value="InterPro"/>
</dbReference>
<dbReference type="PIRSF" id="PIRSF005673">
    <property type="entry name" value="Importin_alpha"/>
    <property type="match status" value="1"/>
</dbReference>
<evidence type="ECO:0000256" key="6">
    <source>
        <dbReference type="PROSITE-ProRule" id="PRU00259"/>
    </source>
</evidence>
<reference evidence="7 8" key="1">
    <citation type="journal article" date="2007" name="Nature">
        <title>Evolution of genes and genomes on the Drosophila phylogeny.</title>
        <authorList>
            <consortium name="Drosophila 12 Genomes Consortium"/>
            <person name="Clark A.G."/>
            <person name="Eisen M.B."/>
            <person name="Smith D.R."/>
            <person name="Bergman C.M."/>
            <person name="Oliver B."/>
            <person name="Markow T.A."/>
            <person name="Kaufman T.C."/>
            <person name="Kellis M."/>
            <person name="Gelbart W."/>
            <person name="Iyer V.N."/>
            <person name="Pollard D.A."/>
            <person name="Sackton T.B."/>
            <person name="Larracuente A.M."/>
            <person name="Singh N.D."/>
            <person name="Abad J.P."/>
            <person name="Abt D.N."/>
            <person name="Adryan B."/>
            <person name="Aguade M."/>
            <person name="Akashi H."/>
            <person name="Anderson W.W."/>
            <person name="Aquadro C.F."/>
            <person name="Ardell D.H."/>
            <person name="Arguello R."/>
            <person name="Artieri C.G."/>
            <person name="Barbash D.A."/>
            <person name="Barker D."/>
            <person name="Barsanti P."/>
            <person name="Batterham P."/>
            <person name="Batzoglou S."/>
            <person name="Begun D."/>
            <person name="Bhutkar A."/>
            <person name="Blanco E."/>
            <person name="Bosak S.A."/>
            <person name="Bradley R.K."/>
            <person name="Brand A.D."/>
            <person name="Brent M.R."/>
            <person name="Brooks A.N."/>
            <person name="Brown R.H."/>
            <person name="Butlin R.K."/>
            <person name="Caggese C."/>
            <person name="Calvi B.R."/>
            <person name="Bernardo de Carvalho A."/>
            <person name="Caspi A."/>
            <person name="Castrezana S."/>
            <person name="Celniker S.E."/>
            <person name="Chang J.L."/>
            <person name="Chapple C."/>
            <person name="Chatterji S."/>
            <person name="Chinwalla A."/>
            <person name="Civetta A."/>
            <person name="Clifton S.W."/>
            <person name="Comeron J.M."/>
            <person name="Costello J.C."/>
            <person name="Coyne J.A."/>
            <person name="Daub J."/>
            <person name="David R.G."/>
            <person name="Delcher A.L."/>
            <person name="Delehaunty K."/>
            <person name="Do C.B."/>
            <person name="Ebling H."/>
            <person name="Edwards K."/>
            <person name="Eickbush T."/>
            <person name="Evans J.D."/>
            <person name="Filipski A."/>
            <person name="Findeiss S."/>
            <person name="Freyhult E."/>
            <person name="Fulton L."/>
            <person name="Fulton R."/>
            <person name="Garcia A.C."/>
            <person name="Gardiner A."/>
            <person name="Garfield D.A."/>
            <person name="Garvin B.E."/>
            <person name="Gibson G."/>
            <person name="Gilbert D."/>
            <person name="Gnerre S."/>
            <person name="Godfrey J."/>
            <person name="Good R."/>
            <person name="Gotea V."/>
            <person name="Gravely B."/>
            <person name="Greenberg A.J."/>
            <person name="Griffiths-Jones S."/>
            <person name="Gross S."/>
            <person name="Guigo R."/>
            <person name="Gustafson E.A."/>
            <person name="Haerty W."/>
            <person name="Hahn M.W."/>
            <person name="Halligan D.L."/>
            <person name="Halpern A.L."/>
            <person name="Halter G.M."/>
            <person name="Han M.V."/>
            <person name="Heger A."/>
            <person name="Hillier L."/>
            <person name="Hinrichs A.S."/>
            <person name="Holmes I."/>
            <person name="Hoskins R.A."/>
            <person name="Hubisz M.J."/>
            <person name="Hultmark D."/>
            <person name="Huntley M.A."/>
            <person name="Jaffe D.B."/>
            <person name="Jagadeeshan S."/>
            <person name="Jeck W.R."/>
            <person name="Johnson J."/>
            <person name="Jones C.D."/>
            <person name="Jordan W.C."/>
            <person name="Karpen G.H."/>
            <person name="Kataoka E."/>
            <person name="Keightley P.D."/>
            <person name="Kheradpour P."/>
            <person name="Kirkness E.F."/>
            <person name="Koerich L.B."/>
            <person name="Kristiansen K."/>
            <person name="Kudrna D."/>
            <person name="Kulathinal R.J."/>
            <person name="Kumar S."/>
            <person name="Kwok R."/>
            <person name="Lander E."/>
            <person name="Langley C.H."/>
            <person name="Lapoint R."/>
            <person name="Lazzaro B.P."/>
            <person name="Lee S.J."/>
            <person name="Levesque L."/>
            <person name="Li R."/>
            <person name="Lin C.F."/>
            <person name="Lin M.F."/>
            <person name="Lindblad-Toh K."/>
            <person name="Llopart A."/>
            <person name="Long M."/>
            <person name="Low L."/>
            <person name="Lozovsky E."/>
            <person name="Lu J."/>
            <person name="Luo M."/>
            <person name="Machado C.A."/>
            <person name="Makalowski W."/>
            <person name="Marzo M."/>
            <person name="Matsuda M."/>
            <person name="Matzkin L."/>
            <person name="McAllister B."/>
            <person name="McBride C.S."/>
            <person name="McKernan B."/>
            <person name="McKernan K."/>
            <person name="Mendez-Lago M."/>
            <person name="Minx P."/>
            <person name="Mollenhauer M.U."/>
            <person name="Montooth K."/>
            <person name="Mount S.M."/>
            <person name="Mu X."/>
            <person name="Myers E."/>
            <person name="Negre B."/>
            <person name="Newfeld S."/>
            <person name="Nielsen R."/>
            <person name="Noor M.A."/>
            <person name="O'Grady P."/>
            <person name="Pachter L."/>
            <person name="Papaceit M."/>
            <person name="Parisi M.J."/>
            <person name="Parisi M."/>
            <person name="Parts L."/>
            <person name="Pedersen J.S."/>
            <person name="Pesole G."/>
            <person name="Phillippy A.M."/>
            <person name="Ponting C.P."/>
            <person name="Pop M."/>
            <person name="Porcelli D."/>
            <person name="Powell J.R."/>
            <person name="Prohaska S."/>
            <person name="Pruitt K."/>
            <person name="Puig M."/>
            <person name="Quesneville H."/>
            <person name="Ram K.R."/>
            <person name="Rand D."/>
            <person name="Rasmussen M.D."/>
            <person name="Reed L.K."/>
            <person name="Reenan R."/>
            <person name="Reily A."/>
            <person name="Remington K.A."/>
            <person name="Rieger T.T."/>
            <person name="Ritchie M.G."/>
            <person name="Robin C."/>
            <person name="Rogers Y.H."/>
            <person name="Rohde C."/>
            <person name="Rozas J."/>
            <person name="Rubenfield M.J."/>
            <person name="Ruiz A."/>
            <person name="Russo S."/>
            <person name="Salzberg S.L."/>
            <person name="Sanchez-Gracia A."/>
            <person name="Saranga D.J."/>
            <person name="Sato H."/>
            <person name="Schaeffer S.W."/>
            <person name="Schatz M.C."/>
            <person name="Schlenke T."/>
            <person name="Schwartz R."/>
            <person name="Segarra C."/>
            <person name="Singh R.S."/>
            <person name="Sirot L."/>
            <person name="Sirota M."/>
            <person name="Sisneros N.B."/>
            <person name="Smith C.D."/>
            <person name="Smith T.F."/>
            <person name="Spieth J."/>
            <person name="Stage D.E."/>
            <person name="Stark A."/>
            <person name="Stephan W."/>
            <person name="Strausberg R.L."/>
            <person name="Strempel S."/>
            <person name="Sturgill D."/>
            <person name="Sutton G."/>
            <person name="Sutton G.G."/>
            <person name="Tao W."/>
            <person name="Teichmann S."/>
            <person name="Tobari Y.N."/>
            <person name="Tomimura Y."/>
            <person name="Tsolas J.M."/>
            <person name="Valente V.L."/>
            <person name="Venter E."/>
            <person name="Venter J.C."/>
            <person name="Vicario S."/>
            <person name="Vieira F.G."/>
            <person name="Vilella A.J."/>
            <person name="Villasante A."/>
            <person name="Walenz B."/>
            <person name="Wang J."/>
            <person name="Wasserman M."/>
            <person name="Watts T."/>
            <person name="Wilson D."/>
            <person name="Wilson R.K."/>
            <person name="Wing R.A."/>
            <person name="Wolfner M.F."/>
            <person name="Wong A."/>
            <person name="Wong G.K."/>
            <person name="Wu C.I."/>
            <person name="Wu G."/>
            <person name="Yamamoto D."/>
            <person name="Yang H.P."/>
            <person name="Yang S.P."/>
            <person name="Yorke J.A."/>
            <person name="Yoshida K."/>
            <person name="Zdobnov E."/>
            <person name="Zhang P."/>
            <person name="Zhang Y."/>
            <person name="Zimin A.V."/>
            <person name="Baldwin J."/>
            <person name="Abdouelleil A."/>
            <person name="Abdulkadir J."/>
            <person name="Abebe A."/>
            <person name="Abera B."/>
            <person name="Abreu J."/>
            <person name="Acer S.C."/>
            <person name="Aftuck L."/>
            <person name="Alexander A."/>
            <person name="An P."/>
            <person name="Anderson E."/>
            <person name="Anderson S."/>
            <person name="Arachi H."/>
            <person name="Azer M."/>
            <person name="Bachantsang P."/>
            <person name="Barry A."/>
            <person name="Bayul T."/>
            <person name="Berlin A."/>
            <person name="Bessette D."/>
            <person name="Bloom T."/>
            <person name="Blye J."/>
            <person name="Boguslavskiy L."/>
            <person name="Bonnet C."/>
            <person name="Boukhgalter B."/>
            <person name="Bourzgui I."/>
            <person name="Brown A."/>
            <person name="Cahill P."/>
            <person name="Channer S."/>
            <person name="Cheshatsang Y."/>
            <person name="Chuda L."/>
            <person name="Citroen M."/>
            <person name="Collymore A."/>
            <person name="Cooke P."/>
            <person name="Costello M."/>
            <person name="D'Aco K."/>
            <person name="Daza R."/>
            <person name="De Haan G."/>
            <person name="DeGray S."/>
            <person name="DeMaso C."/>
            <person name="Dhargay N."/>
            <person name="Dooley K."/>
            <person name="Dooley E."/>
            <person name="Doricent M."/>
            <person name="Dorje P."/>
            <person name="Dorjee K."/>
            <person name="Dupes A."/>
            <person name="Elong R."/>
            <person name="Falk J."/>
            <person name="Farina A."/>
            <person name="Faro S."/>
            <person name="Ferguson D."/>
            <person name="Fisher S."/>
            <person name="Foley C.D."/>
            <person name="Franke A."/>
            <person name="Friedrich D."/>
            <person name="Gadbois L."/>
            <person name="Gearin G."/>
            <person name="Gearin C.R."/>
            <person name="Giannoukos G."/>
            <person name="Goode T."/>
            <person name="Graham J."/>
            <person name="Grandbois E."/>
            <person name="Grewal S."/>
            <person name="Gyaltsen K."/>
            <person name="Hafez N."/>
            <person name="Hagos B."/>
            <person name="Hall J."/>
            <person name="Henson C."/>
            <person name="Hollinger A."/>
            <person name="Honan T."/>
            <person name="Huard M.D."/>
            <person name="Hughes L."/>
            <person name="Hurhula B."/>
            <person name="Husby M.E."/>
            <person name="Kamat A."/>
            <person name="Kanga B."/>
            <person name="Kashin S."/>
            <person name="Khazanovich D."/>
            <person name="Kisner P."/>
            <person name="Lance K."/>
            <person name="Lara M."/>
            <person name="Lee W."/>
            <person name="Lennon N."/>
            <person name="Letendre F."/>
            <person name="LeVine R."/>
            <person name="Lipovsky A."/>
            <person name="Liu X."/>
            <person name="Liu J."/>
            <person name="Liu S."/>
            <person name="Lokyitsang T."/>
            <person name="Lokyitsang Y."/>
            <person name="Lubonja R."/>
            <person name="Lui A."/>
            <person name="MacDonald P."/>
            <person name="Magnisalis V."/>
            <person name="Maru K."/>
            <person name="Matthews C."/>
            <person name="McCusker W."/>
            <person name="McDonough S."/>
            <person name="Mehta T."/>
            <person name="Meldrim J."/>
            <person name="Meneus L."/>
            <person name="Mihai O."/>
            <person name="Mihalev A."/>
            <person name="Mihova T."/>
            <person name="Mittelman R."/>
            <person name="Mlenga V."/>
            <person name="Montmayeur A."/>
            <person name="Mulrain L."/>
            <person name="Navidi A."/>
            <person name="Naylor J."/>
            <person name="Negash T."/>
            <person name="Nguyen T."/>
            <person name="Nguyen N."/>
            <person name="Nicol R."/>
            <person name="Norbu C."/>
            <person name="Norbu N."/>
            <person name="Novod N."/>
            <person name="O'Neill B."/>
            <person name="Osman S."/>
            <person name="Markiewicz E."/>
            <person name="Oyono O.L."/>
            <person name="Patti C."/>
            <person name="Phunkhang P."/>
            <person name="Pierre F."/>
            <person name="Priest M."/>
            <person name="Raghuraman S."/>
            <person name="Rege F."/>
            <person name="Reyes R."/>
            <person name="Rise C."/>
            <person name="Rogov P."/>
            <person name="Ross K."/>
            <person name="Ryan E."/>
            <person name="Settipalli S."/>
            <person name="Shea T."/>
            <person name="Sherpa N."/>
            <person name="Shi L."/>
            <person name="Shih D."/>
            <person name="Sparrow T."/>
            <person name="Spaulding J."/>
            <person name="Stalker J."/>
            <person name="Stange-Thomann N."/>
            <person name="Stavropoulos S."/>
            <person name="Stone C."/>
            <person name="Strader C."/>
            <person name="Tesfaye S."/>
            <person name="Thomson T."/>
            <person name="Thoulutsang Y."/>
            <person name="Thoulutsang D."/>
            <person name="Topham K."/>
            <person name="Topping I."/>
            <person name="Tsamla T."/>
            <person name="Vassiliev H."/>
            <person name="Vo A."/>
            <person name="Wangchuk T."/>
            <person name="Wangdi T."/>
            <person name="Weiand M."/>
            <person name="Wilkinson J."/>
            <person name="Wilson A."/>
            <person name="Yadav S."/>
            <person name="Young G."/>
            <person name="Yu Q."/>
            <person name="Zembek L."/>
            <person name="Zhong D."/>
            <person name="Zimmer A."/>
            <person name="Zwirko Z."/>
            <person name="Jaffe D.B."/>
            <person name="Alvarez P."/>
            <person name="Brockman W."/>
            <person name="Butler J."/>
            <person name="Chin C."/>
            <person name="Gnerre S."/>
            <person name="Grabherr M."/>
            <person name="Kleber M."/>
            <person name="Mauceli E."/>
            <person name="MacCallum I."/>
        </authorList>
    </citation>
    <scope>NUCLEOTIDE SEQUENCE [LARGE SCALE GENOMIC DNA]</scope>
    <source>
        <strain evidence="8">Tucson 14030-0811.24</strain>
    </source>
</reference>
<dbReference type="InterPro" id="IPR000225">
    <property type="entry name" value="Armadillo"/>
</dbReference>
<dbReference type="OrthoDB" id="29145at2759"/>
<dbReference type="InterPro" id="IPR011989">
    <property type="entry name" value="ARM-like"/>
</dbReference>
<evidence type="ECO:0000256" key="4">
    <source>
        <dbReference type="ARBA" id="ARBA00022927"/>
    </source>
</evidence>
<feature type="repeat" description="ARM" evidence="6">
    <location>
        <begin position="138"/>
        <end position="180"/>
    </location>
</feature>
<dbReference type="AlphaFoldDB" id="B4NMX9"/>
<dbReference type="KEGG" id="dwi:6652440"/>
<dbReference type="GO" id="GO:0009653">
    <property type="term" value="P:anatomical structure morphogenesis"/>
    <property type="evidence" value="ECO:0007669"/>
    <property type="project" value="UniProtKB-ARBA"/>
</dbReference>
<dbReference type="Pfam" id="PF00514">
    <property type="entry name" value="Arm"/>
    <property type="match status" value="5"/>
</dbReference>
<dbReference type="Pfam" id="PF16186">
    <property type="entry name" value="Arm_3"/>
    <property type="match status" value="1"/>
</dbReference>
<dbReference type="GO" id="GO:0061608">
    <property type="term" value="F:nuclear import signal receptor activity"/>
    <property type="evidence" value="ECO:0007669"/>
    <property type="project" value="InterPro"/>
</dbReference>
<dbReference type="SUPFAM" id="SSF48371">
    <property type="entry name" value="ARM repeat"/>
    <property type="match status" value="1"/>
</dbReference>
<dbReference type="Proteomes" id="UP000007798">
    <property type="component" value="Unassembled WGS sequence"/>
</dbReference>
<dbReference type="SMR" id="B4NMX9"/>
<keyword evidence="8" id="KW-1185">Reference proteome</keyword>
<dbReference type="GO" id="GO:0005737">
    <property type="term" value="C:cytoplasm"/>
    <property type="evidence" value="ECO:0007669"/>
    <property type="project" value="InterPro"/>
</dbReference>
<dbReference type="SMART" id="SM00185">
    <property type="entry name" value="ARM"/>
    <property type="match status" value="7"/>
</dbReference>
<keyword evidence="2 5" id="KW-0813">Transport</keyword>
<feature type="repeat" description="ARM" evidence="6">
    <location>
        <begin position="308"/>
        <end position="339"/>
    </location>
</feature>
<dbReference type="InterPro" id="IPR032413">
    <property type="entry name" value="Arm_3"/>
</dbReference>
<keyword evidence="3" id="KW-0677">Repeat</keyword>
<organism evidence="7 8">
    <name type="scientific">Drosophila willistoni</name>
    <name type="common">Fruit fly</name>
    <dbReference type="NCBI Taxonomy" id="7260"/>
    <lineage>
        <taxon>Eukaryota</taxon>
        <taxon>Metazoa</taxon>
        <taxon>Ecdysozoa</taxon>
        <taxon>Arthropoda</taxon>
        <taxon>Hexapoda</taxon>
        <taxon>Insecta</taxon>
        <taxon>Pterygota</taxon>
        <taxon>Neoptera</taxon>
        <taxon>Endopterygota</taxon>
        <taxon>Diptera</taxon>
        <taxon>Brachycera</taxon>
        <taxon>Muscomorpha</taxon>
        <taxon>Ephydroidea</taxon>
        <taxon>Drosophilidae</taxon>
        <taxon>Drosophila</taxon>
        <taxon>Sophophora</taxon>
    </lineage>
</organism>
<dbReference type="PhylomeDB" id="B4NMX9"/>
<dbReference type="InParanoid" id="B4NMX9"/>
<dbReference type="PROSITE" id="PS50176">
    <property type="entry name" value="ARM_REPEAT"/>
    <property type="match status" value="3"/>
</dbReference>
<keyword evidence="4 5" id="KW-0653">Protein transport</keyword>
<evidence type="ECO:0000313" key="8">
    <source>
        <dbReference type="Proteomes" id="UP000007798"/>
    </source>
</evidence>
<evidence type="ECO:0000313" key="7">
    <source>
        <dbReference type="EMBL" id="EDW85718.1"/>
    </source>
</evidence>
<evidence type="ECO:0000256" key="2">
    <source>
        <dbReference type="ARBA" id="ARBA00022448"/>
    </source>
</evidence>
<dbReference type="InterPro" id="IPR024931">
    <property type="entry name" value="Importin_alpha"/>
</dbReference>
<dbReference type="InterPro" id="IPR016024">
    <property type="entry name" value="ARM-type_fold"/>
</dbReference>
<accession>B4NMX9</accession>
<feature type="repeat" description="ARM" evidence="6">
    <location>
        <begin position="266"/>
        <end position="308"/>
    </location>
</feature>
<dbReference type="PANTHER" id="PTHR23316">
    <property type="entry name" value="IMPORTIN ALPHA"/>
    <property type="match status" value="1"/>
</dbReference>
<dbReference type="Gene3D" id="1.25.10.10">
    <property type="entry name" value="Leucine-rich Repeat Variant"/>
    <property type="match status" value="1"/>
</dbReference>
<proteinExistence type="inferred from homology"/>
<dbReference type="OMA" id="TFWVVED"/>
<dbReference type="eggNOG" id="KOG0166">
    <property type="taxonomic scope" value="Eukaryota"/>
</dbReference>
<evidence type="ECO:0000256" key="1">
    <source>
        <dbReference type="ARBA" id="ARBA00010394"/>
    </source>
</evidence>
<dbReference type="STRING" id="7260.B4NMX9"/>
<dbReference type="EMBL" id="CH964282">
    <property type="protein sequence ID" value="EDW85718.1"/>
    <property type="molecule type" value="Genomic_DNA"/>
</dbReference>
<evidence type="ECO:0000256" key="3">
    <source>
        <dbReference type="ARBA" id="ARBA00022737"/>
    </source>
</evidence>
<dbReference type="HOGENOM" id="CLU_018084_6_1_1"/>
<protein>
    <recommendedName>
        <fullName evidence="5">Importin subunit alpha</fullName>
    </recommendedName>
</protein>